<feature type="region of interest" description="Disordered" evidence="3">
    <location>
        <begin position="902"/>
        <end position="961"/>
    </location>
</feature>
<protein>
    <submittedName>
        <fullName evidence="5">Uncharacterized protein</fullName>
    </submittedName>
</protein>
<dbReference type="PANTHER" id="PTHR10648:SF1">
    <property type="entry name" value="SERINE_THREONINE-PROTEIN PHOSPHATASE 4 REGULATORY SUBUNIT 1"/>
    <property type="match status" value="1"/>
</dbReference>
<keyword evidence="1" id="KW-0677">Repeat</keyword>
<feature type="compositionally biased region" description="Basic and acidic residues" evidence="3">
    <location>
        <begin position="1493"/>
        <end position="1505"/>
    </location>
</feature>
<evidence type="ECO:0000256" key="3">
    <source>
        <dbReference type="SAM" id="MobiDB-lite"/>
    </source>
</evidence>
<keyword evidence="4" id="KW-0812">Transmembrane</keyword>
<accession>A0A8H7Y0W2</accession>
<feature type="compositionally biased region" description="Acidic residues" evidence="3">
    <location>
        <begin position="267"/>
        <end position="276"/>
    </location>
</feature>
<feature type="compositionally biased region" description="Pro residues" evidence="3">
    <location>
        <begin position="60"/>
        <end position="76"/>
    </location>
</feature>
<feature type="transmembrane region" description="Helical" evidence="4">
    <location>
        <begin position="1089"/>
        <end position="1110"/>
    </location>
</feature>
<dbReference type="InterPro" id="IPR016024">
    <property type="entry name" value="ARM-type_fold"/>
</dbReference>
<dbReference type="PANTHER" id="PTHR10648">
    <property type="entry name" value="SERINE/THREONINE-PROTEIN PHOSPHATASE PP2A 65 KDA REGULATORY SUBUNIT"/>
    <property type="match status" value="1"/>
</dbReference>
<evidence type="ECO:0000256" key="2">
    <source>
        <dbReference type="PROSITE-ProRule" id="PRU00103"/>
    </source>
</evidence>
<dbReference type="SUPFAM" id="SSF48371">
    <property type="entry name" value="ARM repeat"/>
    <property type="match status" value="1"/>
</dbReference>
<feature type="compositionally biased region" description="Polar residues" evidence="3">
    <location>
        <begin position="317"/>
        <end position="347"/>
    </location>
</feature>
<feature type="repeat" description="HEAT" evidence="2">
    <location>
        <begin position="638"/>
        <end position="676"/>
    </location>
</feature>
<evidence type="ECO:0000256" key="4">
    <source>
        <dbReference type="SAM" id="Phobius"/>
    </source>
</evidence>
<feature type="compositionally biased region" description="Pro residues" evidence="3">
    <location>
        <begin position="1425"/>
        <end position="1442"/>
    </location>
</feature>
<feature type="region of interest" description="Disordered" evidence="3">
    <location>
        <begin position="1297"/>
        <end position="1505"/>
    </location>
</feature>
<sequence>MSGPPTHIPLPPPPSWPDNFRIDPDNPHTPFFTPPTSPARPLASPSAYFTPPSSPDLDLPLPPPPPQQPTAPPTPGLPTDDHFPQPVDHALDLALDDDGLSTLEKIYLYSRSKAAFHRVFIAHALPEYLLHVTPQEAVEYVLPLLSGLAMDDDEHVKEALAAELVPIIWWFFTDCQIIPDDPKPEEAYASSSTTVTISVQAFTPILGTLLLSSNPMVGGAARFAVVDLLSRMKKADDRQFGAFQRRHHHPSSDIIHPWEITRTRREDEDEDDDDEAPLATGLFGHRERAMFTQEILQQVVIGMGKLDVDYEPEQEPPVSQGQQHPATSSQFSESNPYFPSLSSQSSNADRHENVSMRSVIDQTTSSAGAQFHTDAQTSSPAGPSSAGTQFSNLHAPSSSHSDPGSPMAVDTNDSDNWDDVDDGEDEQAAVGRLSCMSLMAAVTASGVLSKETQLAFVEEVGRVGRDNVYWVRREASFALGALAKVVPEEVVINSLLPLFDALRWDGVWHVRHSALFALPAILTRLSPAQRRTVALETIVALSADHHPTVRSGVLEALGEVIHTFHEDPDGPPQELIYLFLGRKEDRRVRDGQQELSEESIRAQTPLESFFQDPKRPLICAFNFPAVAVTLGGGRWGELREAYLDIAANTGSGVRRTFAASLGELAKIIGKENAQRDLVDVWWSSIQSDEEEVRTKAIESLHDLLEVLQKEVGKPLVEGLLTAWNEGRLRGWRERELIEKNMVSWVNLIGLDNISLARDLLQKGLEDGVASVREAATLALSEIWDAFASQKGALDTIRSQLQQLAASSNYRRRMTFIACQQTLALTTNQKGELLVSSDAGILDSVANLARDQIEGVRIGAARFAAVTHAALLRHGHTIPRMLEQLVDVLLQDTSHEVRSYVAGLSSGIPPGREHHNSGSTASRGRSVRGRLAQLATFSRPPRRVNSEGSEGETRSGGRYELEADERKSNGLLGVYTGLQAELFQTAGSNASERSVDRLSTLSSPLLPYASAMLNLLQILRYCVFAVFLVANAVITSVAVWNLSTIESSSGLRNAKQTDGLLIFVGTSGLLLILTILFFDLNRKHALIVRVWFELAWVGVYCIFELAAAAALTAQSSSQICDSTQILATTSSSACTSAQVLQAFTWICATLLLGYLIFLSILTIVKKRDDPTILHCAVSRFPIVANQSIKDNDGVRNLSPEYQYPRFVGGNAAPIIAAPIPRLPPTHREPILSYNSGLSYRSGLGLEYEIEHYQSPETVFHAATSEEGGISRQSALPLSLVPAPAPVAVRDTRVIEPEIQRNPPPISQQTQQKPPPPQHLLPQHLHLSSSSPFYHSSVQSAIKTTEPQAPAPARVEQQIRRLPPSPPPLGDWPRLDATSRPRAKRKPLPQPDSTEHHDNVTSSVQQPPPQQPLIEHHIQPGTRHQPLPHPPQPHPQPQPQPLPQVPTHSRPLPRAKRTPSTTYTLDARALTAALKPLEVSQSMRSKPSRPSGPRRKSDSIDDGRPPQ</sequence>
<feature type="compositionally biased region" description="Low complexity" evidence="3">
    <location>
        <begin position="1318"/>
        <end position="1338"/>
    </location>
</feature>
<keyword evidence="4" id="KW-1133">Transmembrane helix</keyword>
<dbReference type="PROSITE" id="PS50077">
    <property type="entry name" value="HEAT_REPEAT"/>
    <property type="match status" value="1"/>
</dbReference>
<organism evidence="5">
    <name type="scientific">Psilocybe cubensis</name>
    <name type="common">Psychedelic mushroom</name>
    <name type="synonym">Stropharia cubensis</name>
    <dbReference type="NCBI Taxonomy" id="181762"/>
    <lineage>
        <taxon>Eukaryota</taxon>
        <taxon>Fungi</taxon>
        <taxon>Dikarya</taxon>
        <taxon>Basidiomycota</taxon>
        <taxon>Agaricomycotina</taxon>
        <taxon>Agaricomycetes</taxon>
        <taxon>Agaricomycetidae</taxon>
        <taxon>Agaricales</taxon>
        <taxon>Agaricineae</taxon>
        <taxon>Strophariaceae</taxon>
        <taxon>Psilocybe</taxon>
    </lineage>
</organism>
<dbReference type="InterPro" id="IPR051023">
    <property type="entry name" value="PP2A_Regulatory_Subunit_A"/>
</dbReference>
<gene>
    <name evidence="5" type="ORF">JR316_003742</name>
</gene>
<evidence type="ECO:0000256" key="1">
    <source>
        <dbReference type="ARBA" id="ARBA00022737"/>
    </source>
</evidence>
<reference evidence="5" key="1">
    <citation type="submission" date="2021-02" db="EMBL/GenBank/DDBJ databases">
        <title>Psilocybe cubensis genome.</title>
        <authorList>
            <person name="Mckernan K.J."/>
            <person name="Crawford S."/>
            <person name="Trippe A."/>
            <person name="Kane L.T."/>
            <person name="Mclaughlin S."/>
        </authorList>
    </citation>
    <scope>NUCLEOTIDE SEQUENCE [LARGE SCALE GENOMIC DNA]</scope>
    <source>
        <strain evidence="5">MGC-MH-2018</strain>
    </source>
</reference>
<proteinExistence type="predicted"/>
<feature type="region of interest" description="Disordered" evidence="3">
    <location>
        <begin position="310"/>
        <end position="352"/>
    </location>
</feature>
<evidence type="ECO:0000313" key="5">
    <source>
        <dbReference type="EMBL" id="KAG5171655.1"/>
    </source>
</evidence>
<feature type="region of interest" description="Disordered" evidence="3">
    <location>
        <begin position="1"/>
        <end position="86"/>
    </location>
</feature>
<feature type="transmembrane region" description="Helical" evidence="4">
    <location>
        <begin position="1141"/>
        <end position="1163"/>
    </location>
</feature>
<feature type="compositionally biased region" description="Pro residues" evidence="3">
    <location>
        <begin position="1"/>
        <end position="16"/>
    </location>
</feature>
<feature type="transmembrane region" description="Helical" evidence="4">
    <location>
        <begin position="1017"/>
        <end position="1039"/>
    </location>
</feature>
<dbReference type="InterPro" id="IPR021133">
    <property type="entry name" value="HEAT_type_2"/>
</dbReference>
<dbReference type="GO" id="GO:0019888">
    <property type="term" value="F:protein phosphatase regulator activity"/>
    <property type="evidence" value="ECO:0007669"/>
    <property type="project" value="TreeGrafter"/>
</dbReference>
<comment type="caution">
    <text evidence="5">The sequence shown here is derived from an EMBL/GenBank/DDBJ whole genome shotgun (WGS) entry which is preliminary data.</text>
</comment>
<dbReference type="GO" id="GO:0005737">
    <property type="term" value="C:cytoplasm"/>
    <property type="evidence" value="ECO:0007669"/>
    <property type="project" value="TreeGrafter"/>
</dbReference>
<dbReference type="OrthoDB" id="340346at2759"/>
<keyword evidence="4" id="KW-0472">Membrane</keyword>
<name>A0A8H7Y0W2_PSICU</name>
<feature type="compositionally biased region" description="Polar residues" evidence="3">
    <location>
        <begin position="372"/>
        <end position="402"/>
    </location>
</feature>
<dbReference type="InterPro" id="IPR011989">
    <property type="entry name" value="ARM-like"/>
</dbReference>
<feature type="region of interest" description="Disordered" evidence="3">
    <location>
        <begin position="254"/>
        <end position="278"/>
    </location>
</feature>
<dbReference type="EMBL" id="JAFIQS010000003">
    <property type="protein sequence ID" value="KAG5171655.1"/>
    <property type="molecule type" value="Genomic_DNA"/>
</dbReference>
<feature type="region of interest" description="Disordered" evidence="3">
    <location>
        <begin position="372"/>
        <end position="423"/>
    </location>
</feature>
<feature type="compositionally biased region" description="Basic and acidic residues" evidence="3">
    <location>
        <begin position="950"/>
        <end position="961"/>
    </location>
</feature>
<dbReference type="Gene3D" id="1.25.10.10">
    <property type="entry name" value="Leucine-rich Repeat Variant"/>
    <property type="match status" value="1"/>
</dbReference>
<feature type="compositionally biased region" description="Acidic residues" evidence="3">
    <location>
        <begin position="412"/>
        <end position="423"/>
    </location>
</feature>
<feature type="transmembrane region" description="Helical" evidence="4">
    <location>
        <begin position="1059"/>
        <end position="1077"/>
    </location>
</feature>